<dbReference type="GO" id="GO:0005886">
    <property type="term" value="C:plasma membrane"/>
    <property type="evidence" value="ECO:0007669"/>
    <property type="project" value="UniProtKB-SubCell"/>
</dbReference>
<protein>
    <submittedName>
        <fullName evidence="9">Sugar ABC transporter permease</fullName>
    </submittedName>
</protein>
<evidence type="ECO:0000256" key="2">
    <source>
        <dbReference type="ARBA" id="ARBA00022448"/>
    </source>
</evidence>
<dbReference type="SUPFAM" id="SSF161098">
    <property type="entry name" value="MetI-like"/>
    <property type="match status" value="1"/>
</dbReference>
<feature type="domain" description="ABC transmembrane type-1" evidence="8">
    <location>
        <begin position="92"/>
        <end position="307"/>
    </location>
</feature>
<dbReference type="Gene3D" id="1.10.3720.10">
    <property type="entry name" value="MetI-like"/>
    <property type="match status" value="1"/>
</dbReference>
<dbReference type="InterPro" id="IPR050809">
    <property type="entry name" value="UgpAE/MalFG_permease"/>
</dbReference>
<dbReference type="InterPro" id="IPR035906">
    <property type="entry name" value="MetI-like_sf"/>
</dbReference>
<keyword evidence="6 7" id="KW-0472">Membrane</keyword>
<dbReference type="AlphaFoldDB" id="A0A328TT04"/>
<accession>A0A328TT04</accession>
<keyword evidence="4 7" id="KW-0812">Transmembrane</keyword>
<dbReference type="CDD" id="cd06261">
    <property type="entry name" value="TM_PBP2"/>
    <property type="match status" value="1"/>
</dbReference>
<comment type="subcellular location">
    <subcellularLocation>
        <location evidence="1 7">Cell membrane</location>
        <topology evidence="1 7">Multi-pass membrane protein</topology>
    </subcellularLocation>
</comment>
<reference evidence="9 10" key="1">
    <citation type="submission" date="2018-06" db="EMBL/GenBank/DDBJ databases">
        <title>Paenibacillus montanisoli sp. nov., isolated from mountain area soil.</title>
        <authorList>
            <person name="Wu M."/>
        </authorList>
    </citation>
    <scope>NUCLEOTIDE SEQUENCE [LARGE SCALE GENOMIC DNA]</scope>
    <source>
        <strain evidence="9 10">RA17</strain>
    </source>
</reference>
<comment type="similarity">
    <text evidence="7">Belongs to the binding-protein-dependent transport system permease family.</text>
</comment>
<keyword evidence="2 7" id="KW-0813">Transport</keyword>
<feature type="transmembrane region" description="Helical" evidence="7">
    <location>
        <begin position="238"/>
        <end position="256"/>
    </location>
</feature>
<keyword evidence="10" id="KW-1185">Reference proteome</keyword>
<keyword evidence="5 7" id="KW-1133">Transmembrane helix</keyword>
<evidence type="ECO:0000256" key="6">
    <source>
        <dbReference type="ARBA" id="ARBA00023136"/>
    </source>
</evidence>
<evidence type="ECO:0000313" key="9">
    <source>
        <dbReference type="EMBL" id="RAP73677.1"/>
    </source>
</evidence>
<dbReference type="PROSITE" id="PS50928">
    <property type="entry name" value="ABC_TM1"/>
    <property type="match status" value="1"/>
</dbReference>
<dbReference type="PANTHER" id="PTHR43227:SF11">
    <property type="entry name" value="BLL4140 PROTEIN"/>
    <property type="match status" value="1"/>
</dbReference>
<name>A0A328TT04_9BACL</name>
<evidence type="ECO:0000256" key="4">
    <source>
        <dbReference type="ARBA" id="ARBA00022692"/>
    </source>
</evidence>
<proteinExistence type="inferred from homology"/>
<dbReference type="Proteomes" id="UP000249260">
    <property type="component" value="Unassembled WGS sequence"/>
</dbReference>
<dbReference type="OrthoDB" id="2552105at2"/>
<feature type="transmembrane region" description="Helical" evidence="7">
    <location>
        <begin position="91"/>
        <end position="114"/>
    </location>
</feature>
<dbReference type="Pfam" id="PF00528">
    <property type="entry name" value="BPD_transp_1"/>
    <property type="match status" value="1"/>
</dbReference>
<feature type="transmembrane region" description="Helical" evidence="7">
    <location>
        <begin position="134"/>
        <end position="152"/>
    </location>
</feature>
<feature type="transmembrane region" description="Helical" evidence="7">
    <location>
        <begin position="198"/>
        <end position="217"/>
    </location>
</feature>
<feature type="transmembrane region" description="Helical" evidence="7">
    <location>
        <begin position="289"/>
        <end position="311"/>
    </location>
</feature>
<evidence type="ECO:0000313" key="10">
    <source>
        <dbReference type="Proteomes" id="UP000249260"/>
    </source>
</evidence>
<evidence type="ECO:0000259" key="8">
    <source>
        <dbReference type="PROSITE" id="PS50928"/>
    </source>
</evidence>
<evidence type="ECO:0000256" key="3">
    <source>
        <dbReference type="ARBA" id="ARBA00022475"/>
    </source>
</evidence>
<dbReference type="RefSeq" id="WP_112885260.1">
    <property type="nucleotide sequence ID" value="NZ_QLUW01000006.1"/>
</dbReference>
<gene>
    <name evidence="9" type="ORF">DL346_25760</name>
</gene>
<evidence type="ECO:0000256" key="7">
    <source>
        <dbReference type="RuleBase" id="RU363032"/>
    </source>
</evidence>
<evidence type="ECO:0000256" key="5">
    <source>
        <dbReference type="ARBA" id="ARBA00022989"/>
    </source>
</evidence>
<dbReference type="PANTHER" id="PTHR43227">
    <property type="entry name" value="BLL4140 PROTEIN"/>
    <property type="match status" value="1"/>
</dbReference>
<feature type="transmembrane region" description="Helical" evidence="7">
    <location>
        <begin position="31"/>
        <end position="50"/>
    </location>
</feature>
<keyword evidence="3" id="KW-1003">Cell membrane</keyword>
<evidence type="ECO:0000256" key="1">
    <source>
        <dbReference type="ARBA" id="ARBA00004651"/>
    </source>
</evidence>
<organism evidence="9 10">
    <name type="scientific">Paenibacillus montanisoli</name>
    <dbReference type="NCBI Taxonomy" id="2081970"/>
    <lineage>
        <taxon>Bacteria</taxon>
        <taxon>Bacillati</taxon>
        <taxon>Bacillota</taxon>
        <taxon>Bacilli</taxon>
        <taxon>Bacillales</taxon>
        <taxon>Paenibacillaceae</taxon>
        <taxon>Paenibacillus</taxon>
    </lineage>
</organism>
<dbReference type="EMBL" id="QLUW01000006">
    <property type="protein sequence ID" value="RAP73677.1"/>
    <property type="molecule type" value="Genomic_DNA"/>
</dbReference>
<sequence>MNSVTTRAENVARPVKLAAKPNWRRKLKKSYFAYLLMLPSIVLTLIFSYLPMPGILVAFQDHNIFAGLWNSPWVGFKHIREVFEVPMLRQAILNTLLLSVLMIIVSFPAPILLALLMNELKNGLFKRSVQTLSYMPHFLSWIAVVGLTYSLLDVDGPINDLKLLLLGADAERSMFLSHQALFVPMLLILSVWKEVGWGTIVFLAAITSIDPSLYEAAKIDGANRFQQHRHITFPGMKTTAVIMLIFTLGALFGSNFELVYGMQNAFIDFPVISTVVFSSGIQQGNYSTAAAVGFVEGLVAFTLMISANFIAKKVSRISIF</sequence>
<dbReference type="GO" id="GO:0055085">
    <property type="term" value="P:transmembrane transport"/>
    <property type="evidence" value="ECO:0007669"/>
    <property type="project" value="InterPro"/>
</dbReference>
<dbReference type="InterPro" id="IPR000515">
    <property type="entry name" value="MetI-like"/>
</dbReference>
<comment type="caution">
    <text evidence="9">The sequence shown here is derived from an EMBL/GenBank/DDBJ whole genome shotgun (WGS) entry which is preliminary data.</text>
</comment>